<comment type="caution">
    <text evidence="2">The sequence shown here is derived from an EMBL/GenBank/DDBJ whole genome shotgun (WGS) entry which is preliminary data.</text>
</comment>
<organism evidence="2 3">
    <name type="scientific">Streptomyces roseiscleroticus</name>
    <dbReference type="NCBI Taxonomy" id="1972"/>
    <lineage>
        <taxon>Bacteria</taxon>
        <taxon>Bacillati</taxon>
        <taxon>Actinomycetota</taxon>
        <taxon>Actinomycetes</taxon>
        <taxon>Kitasatosporales</taxon>
        <taxon>Streptomycetaceae</taxon>
        <taxon>Streptomyces</taxon>
    </lineage>
</organism>
<gene>
    <name evidence="2" type="ORF">GCM10010368_46110</name>
</gene>
<feature type="region of interest" description="Disordered" evidence="1">
    <location>
        <begin position="1"/>
        <end position="31"/>
    </location>
</feature>
<evidence type="ECO:0000313" key="2">
    <source>
        <dbReference type="EMBL" id="GAA2271634.1"/>
    </source>
</evidence>
<keyword evidence="3" id="KW-1185">Reference proteome</keyword>
<evidence type="ECO:0000313" key="3">
    <source>
        <dbReference type="Proteomes" id="UP001500442"/>
    </source>
</evidence>
<dbReference type="Proteomes" id="UP001500442">
    <property type="component" value="Unassembled WGS sequence"/>
</dbReference>
<proteinExistence type="predicted"/>
<protein>
    <submittedName>
        <fullName evidence="2">Uncharacterized protein</fullName>
    </submittedName>
</protein>
<accession>A0ABN3EVH6</accession>
<dbReference type="EMBL" id="BAAASN010000013">
    <property type="protein sequence ID" value="GAA2271634.1"/>
    <property type="molecule type" value="Genomic_DNA"/>
</dbReference>
<reference evidence="2 3" key="1">
    <citation type="journal article" date="2019" name="Int. J. Syst. Evol. Microbiol.">
        <title>The Global Catalogue of Microorganisms (GCM) 10K type strain sequencing project: providing services to taxonomists for standard genome sequencing and annotation.</title>
        <authorList>
            <consortium name="The Broad Institute Genomics Platform"/>
            <consortium name="The Broad Institute Genome Sequencing Center for Infectious Disease"/>
            <person name="Wu L."/>
            <person name="Ma J."/>
        </authorList>
    </citation>
    <scope>NUCLEOTIDE SEQUENCE [LARGE SCALE GENOMIC DNA]</scope>
    <source>
        <strain evidence="2 3">JCM 4823</strain>
    </source>
</reference>
<name>A0ABN3EVH6_9ACTN</name>
<evidence type="ECO:0000256" key="1">
    <source>
        <dbReference type="SAM" id="MobiDB-lite"/>
    </source>
</evidence>
<feature type="compositionally biased region" description="Basic residues" evidence="1">
    <location>
        <begin position="1"/>
        <end position="20"/>
    </location>
</feature>
<sequence>METPWKRGRRTACGHGRGRIRPGSPGNRSAHIREKAVNLQRRHRVQVTVTPLLGGSACAIYNDGGIASGTAGGG</sequence>